<sequence>MPHLSGTTDDLRVPDETAPGQVILLNGVSSSGKTSLARQLLSDLEQPFFHMGVDMIGAMRSEIRTHELDTAALADVLRRTRAGFHRAVAGMALAGNDIIMDHVLSEPWRLRDCLTVFAGIDVVFVGVHCSLDELQRREQQRGDRPVGTAAEQAESVHAHAIYDLEVDTSVDTSAGCSAHIKKFLDQGWSRRAFDQLRAAPDLLPHV</sequence>
<organism evidence="3 4">
    <name type="scientific">Nocardia amikacinitolerans</name>
    <dbReference type="NCBI Taxonomy" id="756689"/>
    <lineage>
        <taxon>Bacteria</taxon>
        <taxon>Bacillati</taxon>
        <taxon>Actinomycetota</taxon>
        <taxon>Actinomycetes</taxon>
        <taxon>Mycobacteriales</taxon>
        <taxon>Nocardiaceae</taxon>
        <taxon>Nocardia</taxon>
    </lineage>
</organism>
<feature type="active site" evidence="1">
    <location>
        <position position="54"/>
    </location>
</feature>
<keyword evidence="3" id="KW-0808">Transferase</keyword>
<keyword evidence="4" id="KW-1185">Reference proteome</keyword>
<dbReference type="InterPro" id="IPR012853">
    <property type="entry name" value="CPT"/>
</dbReference>
<evidence type="ECO:0000313" key="4">
    <source>
        <dbReference type="Proteomes" id="UP000219565"/>
    </source>
</evidence>
<evidence type="ECO:0000313" key="3">
    <source>
        <dbReference type="EMBL" id="SNY87565.1"/>
    </source>
</evidence>
<dbReference type="EMBL" id="OBEG01000004">
    <property type="protein sequence ID" value="SNY87565.1"/>
    <property type="molecule type" value="Genomic_DNA"/>
</dbReference>
<feature type="binding site" evidence="2">
    <location>
        <begin position="27"/>
        <end position="34"/>
    </location>
    <ligand>
        <name>ATP</name>
        <dbReference type="ChEBI" id="CHEBI:30616"/>
    </ligand>
</feature>
<evidence type="ECO:0000256" key="2">
    <source>
        <dbReference type="PIRSR" id="PIRSR007531-2"/>
    </source>
</evidence>
<dbReference type="SUPFAM" id="SSF52540">
    <property type="entry name" value="P-loop containing nucleoside triphosphate hydrolases"/>
    <property type="match status" value="1"/>
</dbReference>
<accession>A0A285LRP9</accession>
<name>A0A285LRP9_9NOCA</name>
<dbReference type="OrthoDB" id="67453at2"/>
<dbReference type="RefSeq" id="WP_097246717.1">
    <property type="nucleotide sequence ID" value="NZ_JAMTCV010000003.1"/>
</dbReference>
<dbReference type="GO" id="GO:0005524">
    <property type="term" value="F:ATP binding"/>
    <property type="evidence" value="ECO:0007669"/>
    <property type="project" value="InterPro"/>
</dbReference>
<proteinExistence type="predicted"/>
<gene>
    <name evidence="3" type="ORF">SAMN04244553_4513</name>
</gene>
<evidence type="ECO:0000256" key="1">
    <source>
        <dbReference type="PIRSR" id="PIRSR007531-1"/>
    </source>
</evidence>
<dbReference type="GO" id="GO:0016740">
    <property type="term" value="F:transferase activity"/>
    <property type="evidence" value="ECO:0007669"/>
    <property type="project" value="UniProtKB-KW"/>
</dbReference>
<dbReference type="PIRSF" id="PIRSF007531">
    <property type="entry name" value="CPT"/>
    <property type="match status" value="1"/>
</dbReference>
<protein>
    <submittedName>
        <fullName evidence="3">Chloramphenicol 3-O phosphotransferase</fullName>
    </submittedName>
</protein>
<dbReference type="Pfam" id="PF07931">
    <property type="entry name" value="CPT"/>
    <property type="match status" value="1"/>
</dbReference>
<reference evidence="4" key="1">
    <citation type="submission" date="2017-09" db="EMBL/GenBank/DDBJ databases">
        <authorList>
            <person name="Varghese N."/>
            <person name="Submissions S."/>
        </authorList>
    </citation>
    <scope>NUCLEOTIDE SEQUENCE [LARGE SCALE GENOMIC DNA]</scope>
    <source>
        <strain evidence="4">DSM 45537</strain>
    </source>
</reference>
<dbReference type="AlphaFoldDB" id="A0A285LRP9"/>
<dbReference type="STRING" id="1379680.GCA_001612615_03834"/>
<dbReference type="Gene3D" id="3.40.50.300">
    <property type="entry name" value="P-loop containing nucleotide triphosphate hydrolases"/>
    <property type="match status" value="1"/>
</dbReference>
<dbReference type="InterPro" id="IPR027417">
    <property type="entry name" value="P-loop_NTPase"/>
</dbReference>
<dbReference type="Proteomes" id="UP000219565">
    <property type="component" value="Unassembled WGS sequence"/>
</dbReference>